<organism evidence="7 8">
    <name type="scientific">Actinocatenispora sera</name>
    <dbReference type="NCBI Taxonomy" id="390989"/>
    <lineage>
        <taxon>Bacteria</taxon>
        <taxon>Bacillati</taxon>
        <taxon>Actinomycetota</taxon>
        <taxon>Actinomycetes</taxon>
        <taxon>Micromonosporales</taxon>
        <taxon>Micromonosporaceae</taxon>
        <taxon>Actinocatenispora</taxon>
    </lineage>
</organism>
<dbReference type="InterPro" id="IPR050109">
    <property type="entry name" value="HTH-type_TetR-like_transc_reg"/>
</dbReference>
<evidence type="ECO:0000256" key="1">
    <source>
        <dbReference type="ARBA" id="ARBA00023015"/>
    </source>
</evidence>
<dbReference type="Pfam" id="PF00440">
    <property type="entry name" value="TetR_N"/>
    <property type="match status" value="1"/>
</dbReference>
<feature type="compositionally biased region" description="Low complexity" evidence="5">
    <location>
        <begin position="7"/>
        <end position="22"/>
    </location>
</feature>
<dbReference type="GO" id="GO:0003700">
    <property type="term" value="F:DNA-binding transcription factor activity"/>
    <property type="evidence" value="ECO:0007669"/>
    <property type="project" value="TreeGrafter"/>
</dbReference>
<proteinExistence type="predicted"/>
<dbReference type="KEGG" id="aser:Asera_41340"/>
<dbReference type="OrthoDB" id="3237195at2"/>
<feature type="DNA-binding region" description="H-T-H motif" evidence="4">
    <location>
        <begin position="63"/>
        <end position="82"/>
    </location>
</feature>
<keyword evidence="8" id="KW-1185">Reference proteome</keyword>
<evidence type="ECO:0000256" key="5">
    <source>
        <dbReference type="SAM" id="MobiDB-lite"/>
    </source>
</evidence>
<dbReference type="PANTHER" id="PTHR30055:SF238">
    <property type="entry name" value="MYCOFACTOCIN BIOSYNTHESIS TRANSCRIPTIONAL REGULATOR MFTR-RELATED"/>
    <property type="match status" value="1"/>
</dbReference>
<evidence type="ECO:0000313" key="7">
    <source>
        <dbReference type="EMBL" id="BCJ30026.1"/>
    </source>
</evidence>
<gene>
    <name evidence="7" type="ORF">Asera_41340</name>
</gene>
<keyword evidence="3" id="KW-0804">Transcription</keyword>
<dbReference type="Proteomes" id="UP000680750">
    <property type="component" value="Chromosome"/>
</dbReference>
<evidence type="ECO:0000256" key="2">
    <source>
        <dbReference type="ARBA" id="ARBA00023125"/>
    </source>
</evidence>
<feature type="region of interest" description="Disordered" evidence="5">
    <location>
        <begin position="1"/>
        <end position="38"/>
    </location>
</feature>
<evidence type="ECO:0000256" key="4">
    <source>
        <dbReference type="PROSITE-ProRule" id="PRU00335"/>
    </source>
</evidence>
<dbReference type="InterPro" id="IPR001647">
    <property type="entry name" value="HTH_TetR"/>
</dbReference>
<dbReference type="PROSITE" id="PS50977">
    <property type="entry name" value="HTH_TETR_2"/>
    <property type="match status" value="1"/>
</dbReference>
<sequence>MAQRKSAPAGRGATPADPAPAGRGAGPTDPPPAGRKEQAAATAAALKAAAVRVFDERGYLNTKITDITAAAGRSAGSFYNHFTGKEALLEALLADMLTAGDERVDREHPYDHDLSDREVLRWHVAGFWAAFRDNKAVFVAVTQAALIDEHFGARLAELMSPDQGAMRQHLELLADKGYPLPGEPAAVAVALTGMWYQFAYQQLVGGFLGTAPVLPEEAAIDLLTEFSLRGLIGCRHRTKPAGSA</sequence>
<dbReference type="InterPro" id="IPR036271">
    <property type="entry name" value="Tet_transcr_reg_TetR-rel_C_sf"/>
</dbReference>
<dbReference type="SUPFAM" id="SSF48498">
    <property type="entry name" value="Tetracyclin repressor-like, C-terminal domain"/>
    <property type="match status" value="1"/>
</dbReference>
<dbReference type="SUPFAM" id="SSF46689">
    <property type="entry name" value="Homeodomain-like"/>
    <property type="match status" value="1"/>
</dbReference>
<reference evidence="7" key="1">
    <citation type="submission" date="2020-08" db="EMBL/GenBank/DDBJ databases">
        <title>Whole genome shotgun sequence of Actinocatenispora sera NBRC 101916.</title>
        <authorList>
            <person name="Komaki H."/>
            <person name="Tamura T."/>
        </authorList>
    </citation>
    <scope>NUCLEOTIDE SEQUENCE</scope>
    <source>
        <strain evidence="7">NBRC 101916</strain>
    </source>
</reference>
<dbReference type="RefSeq" id="WP_084130925.1">
    <property type="nucleotide sequence ID" value="NZ_AP023354.1"/>
</dbReference>
<dbReference type="Gene3D" id="1.10.357.10">
    <property type="entry name" value="Tetracycline Repressor, domain 2"/>
    <property type="match status" value="1"/>
</dbReference>
<name>A0A810L6P4_9ACTN</name>
<accession>A0A810L6P4</accession>
<dbReference type="PANTHER" id="PTHR30055">
    <property type="entry name" value="HTH-TYPE TRANSCRIPTIONAL REGULATOR RUTR"/>
    <property type="match status" value="1"/>
</dbReference>
<dbReference type="InterPro" id="IPR009057">
    <property type="entry name" value="Homeodomain-like_sf"/>
</dbReference>
<dbReference type="PRINTS" id="PR00455">
    <property type="entry name" value="HTHTETR"/>
</dbReference>
<keyword evidence="2 4" id="KW-0238">DNA-binding</keyword>
<dbReference type="Gene3D" id="1.10.10.60">
    <property type="entry name" value="Homeodomain-like"/>
    <property type="match status" value="1"/>
</dbReference>
<protein>
    <submittedName>
        <fullName evidence="7">TetR family transcriptional regulator</fullName>
    </submittedName>
</protein>
<dbReference type="GO" id="GO:0000976">
    <property type="term" value="F:transcription cis-regulatory region binding"/>
    <property type="evidence" value="ECO:0007669"/>
    <property type="project" value="TreeGrafter"/>
</dbReference>
<dbReference type="AlphaFoldDB" id="A0A810L6P4"/>
<evidence type="ECO:0000259" key="6">
    <source>
        <dbReference type="PROSITE" id="PS50977"/>
    </source>
</evidence>
<feature type="domain" description="HTH tetR-type" evidence="6">
    <location>
        <begin position="40"/>
        <end position="100"/>
    </location>
</feature>
<evidence type="ECO:0000256" key="3">
    <source>
        <dbReference type="ARBA" id="ARBA00023163"/>
    </source>
</evidence>
<dbReference type="EMBL" id="AP023354">
    <property type="protein sequence ID" value="BCJ30026.1"/>
    <property type="molecule type" value="Genomic_DNA"/>
</dbReference>
<evidence type="ECO:0000313" key="8">
    <source>
        <dbReference type="Proteomes" id="UP000680750"/>
    </source>
</evidence>
<keyword evidence="1" id="KW-0805">Transcription regulation</keyword>